<evidence type="ECO:0000256" key="2">
    <source>
        <dbReference type="SAM" id="SignalP"/>
    </source>
</evidence>
<dbReference type="PROSITE" id="PS51257">
    <property type="entry name" value="PROKAR_LIPOPROTEIN"/>
    <property type="match status" value="1"/>
</dbReference>
<accession>A0A1M6WGI8</accession>
<sequence>MKKVSMMVMLSLVLLLVVGCTGHHEPLKTPSATTESPSKGSEEKTQQRPVVIVPTPLDNQSTPTPPRDVVKEAHERYIQQREADKKARQEWWDSVHRQQKEILEMKQQHEKDTRR</sequence>
<evidence type="ECO:0000313" key="4">
    <source>
        <dbReference type="Proteomes" id="UP000183997"/>
    </source>
</evidence>
<dbReference type="Proteomes" id="UP000183997">
    <property type="component" value="Unassembled WGS sequence"/>
</dbReference>
<evidence type="ECO:0008006" key="5">
    <source>
        <dbReference type="Google" id="ProtNLM"/>
    </source>
</evidence>
<evidence type="ECO:0000256" key="1">
    <source>
        <dbReference type="SAM" id="MobiDB-lite"/>
    </source>
</evidence>
<protein>
    <recommendedName>
        <fullName evidence="5">Lipoprotein</fullName>
    </recommendedName>
</protein>
<organism evidence="3 4">
    <name type="scientific">Desulforamulus aeronauticus DSM 10349</name>
    <dbReference type="NCBI Taxonomy" id="1121421"/>
    <lineage>
        <taxon>Bacteria</taxon>
        <taxon>Bacillati</taxon>
        <taxon>Bacillota</taxon>
        <taxon>Clostridia</taxon>
        <taxon>Eubacteriales</taxon>
        <taxon>Peptococcaceae</taxon>
        <taxon>Desulforamulus</taxon>
    </lineage>
</organism>
<reference evidence="4" key="1">
    <citation type="submission" date="2016-11" db="EMBL/GenBank/DDBJ databases">
        <authorList>
            <person name="Varghese N."/>
            <person name="Submissions S."/>
        </authorList>
    </citation>
    <scope>NUCLEOTIDE SEQUENCE [LARGE SCALE GENOMIC DNA]</scope>
    <source>
        <strain evidence="4">DSM 10349</strain>
    </source>
</reference>
<dbReference type="RefSeq" id="WP_072917136.1">
    <property type="nucleotide sequence ID" value="NZ_FRAR01000030.1"/>
</dbReference>
<keyword evidence="4" id="KW-1185">Reference proteome</keyword>
<proteinExistence type="predicted"/>
<feature type="signal peptide" evidence="2">
    <location>
        <begin position="1"/>
        <end position="19"/>
    </location>
</feature>
<keyword evidence="2" id="KW-0732">Signal</keyword>
<name>A0A1M6WGI8_9FIRM</name>
<feature type="compositionally biased region" description="Polar residues" evidence="1">
    <location>
        <begin position="30"/>
        <end position="39"/>
    </location>
</feature>
<gene>
    <name evidence="3" type="ORF">SAMN02745123_03613</name>
</gene>
<dbReference type="AlphaFoldDB" id="A0A1M6WGI8"/>
<evidence type="ECO:0000313" key="3">
    <source>
        <dbReference type="EMBL" id="SHK92635.1"/>
    </source>
</evidence>
<dbReference type="EMBL" id="FRAR01000030">
    <property type="protein sequence ID" value="SHK92635.1"/>
    <property type="molecule type" value="Genomic_DNA"/>
</dbReference>
<feature type="chain" id="PRO_5039077507" description="Lipoprotein" evidence="2">
    <location>
        <begin position="20"/>
        <end position="115"/>
    </location>
</feature>
<feature type="region of interest" description="Disordered" evidence="1">
    <location>
        <begin position="23"/>
        <end position="69"/>
    </location>
</feature>
<dbReference type="STRING" id="1121421.SAMN02745123_03613"/>